<sequence>MRAFQRSKSFKVDGVVGSQSWEALIVPLNRGDRGDAVRAAQTLLSYMKGETNDEVLVDGVFGATTEKDVRLNQKFDRQKIDGSIRVQTWHRWLCAWS</sequence>
<organism evidence="2 3">
    <name type="scientific">Abditibacterium utsteinense</name>
    <dbReference type="NCBI Taxonomy" id="1960156"/>
    <lineage>
        <taxon>Bacteria</taxon>
        <taxon>Pseudomonadati</taxon>
        <taxon>Abditibacteriota</taxon>
        <taxon>Abditibacteriia</taxon>
        <taxon>Abditibacteriales</taxon>
        <taxon>Abditibacteriaceae</taxon>
        <taxon>Abditibacterium</taxon>
    </lineage>
</organism>
<reference evidence="2 3" key="1">
    <citation type="journal article" date="2018" name="Syst. Appl. Microbiol.">
        <title>Abditibacterium utsteinense sp. nov., the first cultivated member of candidate phylum FBP, isolated from ice-free Antarctic soil samples.</title>
        <authorList>
            <person name="Tahon G."/>
            <person name="Tytgat B."/>
            <person name="Lebbe L."/>
            <person name="Carlier A."/>
            <person name="Willems A."/>
        </authorList>
    </citation>
    <scope>NUCLEOTIDE SEQUENCE [LARGE SCALE GENOMIC DNA]</scope>
    <source>
        <strain evidence="2 3">LMG 29911</strain>
    </source>
</reference>
<dbReference type="InterPro" id="IPR036365">
    <property type="entry name" value="PGBD-like_sf"/>
</dbReference>
<evidence type="ECO:0000313" key="3">
    <source>
        <dbReference type="Proteomes" id="UP000237684"/>
    </source>
</evidence>
<comment type="caution">
    <text evidence="2">The sequence shown here is derived from an EMBL/GenBank/DDBJ whole genome shotgun (WGS) entry which is preliminary data.</text>
</comment>
<dbReference type="EMBL" id="NIGF01000034">
    <property type="protein sequence ID" value="PQV62457.1"/>
    <property type="molecule type" value="Genomic_DNA"/>
</dbReference>
<dbReference type="Proteomes" id="UP000237684">
    <property type="component" value="Unassembled WGS sequence"/>
</dbReference>
<proteinExistence type="predicted"/>
<dbReference type="InterPro" id="IPR036366">
    <property type="entry name" value="PGBDSf"/>
</dbReference>
<feature type="domain" description="Peptidoglycan binding-like" evidence="1">
    <location>
        <begin position="33"/>
        <end position="89"/>
    </location>
</feature>
<dbReference type="InParanoid" id="A0A2S8SNT8"/>
<dbReference type="Gene3D" id="1.10.101.10">
    <property type="entry name" value="PGBD-like superfamily/PGBD"/>
    <property type="match status" value="1"/>
</dbReference>
<evidence type="ECO:0000259" key="1">
    <source>
        <dbReference type="Pfam" id="PF01471"/>
    </source>
</evidence>
<keyword evidence="3" id="KW-1185">Reference proteome</keyword>
<name>A0A2S8SNT8_9BACT</name>
<evidence type="ECO:0000313" key="2">
    <source>
        <dbReference type="EMBL" id="PQV62457.1"/>
    </source>
</evidence>
<dbReference type="Pfam" id="PF01471">
    <property type="entry name" value="PG_binding_1"/>
    <property type="match status" value="1"/>
</dbReference>
<dbReference type="SUPFAM" id="SSF47090">
    <property type="entry name" value="PGBD-like"/>
    <property type="match status" value="1"/>
</dbReference>
<protein>
    <submittedName>
        <fullName evidence="2">Peptidoglycan binding domain-containing protein</fullName>
    </submittedName>
</protein>
<accession>A0A2S8SNT8</accession>
<gene>
    <name evidence="2" type="ORF">B1R32_13415</name>
</gene>
<dbReference type="AlphaFoldDB" id="A0A2S8SNT8"/>
<dbReference type="InterPro" id="IPR002477">
    <property type="entry name" value="Peptidoglycan-bd-like"/>
</dbReference>